<reference evidence="1 2" key="1">
    <citation type="journal article" date="2018" name="Genome Biol. Evol.">
        <title>Multiple Roots of Fruiting Body Formation in Amoebozoa.</title>
        <authorList>
            <person name="Hillmann F."/>
            <person name="Forbes G."/>
            <person name="Novohradska S."/>
            <person name="Ferling I."/>
            <person name="Riege K."/>
            <person name="Groth M."/>
            <person name="Westermann M."/>
            <person name="Marz M."/>
            <person name="Spaller T."/>
            <person name="Winckler T."/>
            <person name="Schaap P."/>
            <person name="Glockner G."/>
        </authorList>
    </citation>
    <scope>NUCLEOTIDE SEQUENCE [LARGE SCALE GENOMIC DNA]</scope>
    <source>
        <strain evidence="1 2">Jena</strain>
    </source>
</reference>
<accession>A0A2P6NB92</accession>
<proteinExistence type="predicted"/>
<organism evidence="1 2">
    <name type="scientific">Planoprotostelium fungivorum</name>
    <dbReference type="NCBI Taxonomy" id="1890364"/>
    <lineage>
        <taxon>Eukaryota</taxon>
        <taxon>Amoebozoa</taxon>
        <taxon>Evosea</taxon>
        <taxon>Variosea</taxon>
        <taxon>Cavosteliida</taxon>
        <taxon>Cavosteliaceae</taxon>
        <taxon>Planoprotostelium</taxon>
    </lineage>
</organism>
<gene>
    <name evidence="1" type="ORF">PROFUN_02054</name>
</gene>
<keyword evidence="2" id="KW-1185">Reference proteome</keyword>
<sequence length="287" mass="30658">MTEFQSCDDSLQMNSVLVDVTFPPLYLVCPLLKHHFPLFAVNSTPTESWKWNRRHCSTHHSLHAPPSHAHNYCKLSRMKSISSAIVIAVLAVASCMTPTTAVSVDGALNNILSGKGLCVSTPYGVYTDVHAHISANIAIDFPLTGLPFAGFINDILSMSDLVQLTPSTSTVLQVLSDSDARVKLSPLAEVSLALPQDFTPLTTQFTIGGRVAIGFNLEVQVDASANLAATLVSPILTADASGSFDLVKLENGQFYRRVGASIDANGHLVAELGSNPAGTYFFARVSV</sequence>
<dbReference type="InParanoid" id="A0A2P6NB92"/>
<comment type="caution">
    <text evidence="1">The sequence shown here is derived from an EMBL/GenBank/DDBJ whole genome shotgun (WGS) entry which is preliminary data.</text>
</comment>
<evidence type="ECO:0000313" key="2">
    <source>
        <dbReference type="Proteomes" id="UP000241769"/>
    </source>
</evidence>
<dbReference type="EMBL" id="MDYQ01000129">
    <property type="protein sequence ID" value="PRP81220.1"/>
    <property type="molecule type" value="Genomic_DNA"/>
</dbReference>
<dbReference type="AlphaFoldDB" id="A0A2P6NB92"/>
<dbReference type="Proteomes" id="UP000241769">
    <property type="component" value="Unassembled WGS sequence"/>
</dbReference>
<name>A0A2P6NB92_9EUKA</name>
<protein>
    <submittedName>
        <fullName evidence="1">Uncharacterized protein</fullName>
    </submittedName>
</protein>
<evidence type="ECO:0000313" key="1">
    <source>
        <dbReference type="EMBL" id="PRP81220.1"/>
    </source>
</evidence>